<evidence type="ECO:0000256" key="6">
    <source>
        <dbReference type="ARBA" id="ARBA00023136"/>
    </source>
</evidence>
<evidence type="ECO:0000256" key="7">
    <source>
        <dbReference type="SAM" id="Phobius"/>
    </source>
</evidence>
<evidence type="ECO:0000256" key="4">
    <source>
        <dbReference type="ARBA" id="ARBA00022692"/>
    </source>
</evidence>
<keyword evidence="6 7" id="KW-0472">Membrane</keyword>
<dbReference type="RefSeq" id="WP_093231615.1">
    <property type="nucleotide sequence ID" value="NZ_FORR01000028.1"/>
</dbReference>
<dbReference type="PANTHER" id="PTHR33452:SF1">
    <property type="entry name" value="INNER MEMBRANE PROTEIN YPHA-RELATED"/>
    <property type="match status" value="1"/>
</dbReference>
<sequence length="137" mass="14552">MENKQQWGSLILRLVLGITFFVHGLAKFQMGLGNVAGFFQSLGLPGPLGYLVAVLELVGGIALIVGLATRIFSAALAVIMIGAIFTVKLQAGFMGAPGKNGYEFDLALLAMALYFVFAGSDALSVDHLFKRKKANES</sequence>
<evidence type="ECO:0000256" key="5">
    <source>
        <dbReference type="ARBA" id="ARBA00022989"/>
    </source>
</evidence>
<gene>
    <name evidence="8" type="ORF">SAMN05421852_1284</name>
</gene>
<dbReference type="GO" id="GO:0005886">
    <property type="term" value="C:plasma membrane"/>
    <property type="evidence" value="ECO:0007669"/>
    <property type="project" value="UniProtKB-SubCell"/>
</dbReference>
<organism evidence="8 9">
    <name type="scientific">Thermoflavimicrobium dichotomicum</name>
    <dbReference type="NCBI Taxonomy" id="46223"/>
    <lineage>
        <taxon>Bacteria</taxon>
        <taxon>Bacillati</taxon>
        <taxon>Bacillota</taxon>
        <taxon>Bacilli</taxon>
        <taxon>Bacillales</taxon>
        <taxon>Thermoactinomycetaceae</taxon>
        <taxon>Thermoflavimicrobium</taxon>
    </lineage>
</organism>
<protein>
    <submittedName>
        <fullName evidence="8">Uncharacterized membrane protein YphA, DoxX/SURF4 family</fullName>
    </submittedName>
</protein>
<dbReference type="Proteomes" id="UP000199545">
    <property type="component" value="Unassembled WGS sequence"/>
</dbReference>
<feature type="transmembrane region" description="Helical" evidence="7">
    <location>
        <begin position="74"/>
        <end position="94"/>
    </location>
</feature>
<feature type="transmembrane region" description="Helical" evidence="7">
    <location>
        <begin position="7"/>
        <end position="28"/>
    </location>
</feature>
<dbReference type="STRING" id="46223.SAMN05421852_1284"/>
<keyword evidence="5 7" id="KW-1133">Transmembrane helix</keyword>
<feature type="transmembrane region" description="Helical" evidence="7">
    <location>
        <begin position="48"/>
        <end position="67"/>
    </location>
</feature>
<evidence type="ECO:0000256" key="2">
    <source>
        <dbReference type="ARBA" id="ARBA00006679"/>
    </source>
</evidence>
<comment type="similarity">
    <text evidence="2">Belongs to the DoxX family.</text>
</comment>
<dbReference type="Pfam" id="PF07681">
    <property type="entry name" value="DoxX"/>
    <property type="match status" value="1"/>
</dbReference>
<dbReference type="OrthoDB" id="886570at2"/>
<comment type="subcellular location">
    <subcellularLocation>
        <location evidence="1">Cell membrane</location>
        <topology evidence="1">Multi-pass membrane protein</topology>
    </subcellularLocation>
</comment>
<proteinExistence type="inferred from homology"/>
<keyword evidence="9" id="KW-1185">Reference proteome</keyword>
<evidence type="ECO:0000256" key="1">
    <source>
        <dbReference type="ARBA" id="ARBA00004651"/>
    </source>
</evidence>
<dbReference type="PANTHER" id="PTHR33452">
    <property type="entry name" value="OXIDOREDUCTASE CATD-RELATED"/>
    <property type="match status" value="1"/>
</dbReference>
<keyword evidence="3" id="KW-1003">Cell membrane</keyword>
<evidence type="ECO:0000313" key="8">
    <source>
        <dbReference type="EMBL" id="SFJ86310.1"/>
    </source>
</evidence>
<accession>A0A1I3UTI6</accession>
<evidence type="ECO:0000313" key="9">
    <source>
        <dbReference type="Proteomes" id="UP000199545"/>
    </source>
</evidence>
<dbReference type="AlphaFoldDB" id="A0A1I3UTI6"/>
<dbReference type="InterPro" id="IPR051907">
    <property type="entry name" value="DoxX-like_oxidoreductase"/>
</dbReference>
<evidence type="ECO:0000256" key="3">
    <source>
        <dbReference type="ARBA" id="ARBA00022475"/>
    </source>
</evidence>
<feature type="transmembrane region" description="Helical" evidence="7">
    <location>
        <begin position="106"/>
        <end position="129"/>
    </location>
</feature>
<dbReference type="EMBL" id="FORR01000028">
    <property type="protein sequence ID" value="SFJ86310.1"/>
    <property type="molecule type" value="Genomic_DNA"/>
</dbReference>
<keyword evidence="4 7" id="KW-0812">Transmembrane</keyword>
<dbReference type="InterPro" id="IPR032808">
    <property type="entry name" value="DoxX"/>
</dbReference>
<reference evidence="8 9" key="1">
    <citation type="submission" date="2016-10" db="EMBL/GenBank/DDBJ databases">
        <authorList>
            <person name="de Groot N.N."/>
        </authorList>
    </citation>
    <scope>NUCLEOTIDE SEQUENCE [LARGE SCALE GENOMIC DNA]</scope>
    <source>
        <strain evidence="8 9">DSM 44778</strain>
    </source>
</reference>
<name>A0A1I3UTI6_9BACL</name>